<organism evidence="1 2">
    <name type="scientific">Urbifossiella limnaea</name>
    <dbReference type="NCBI Taxonomy" id="2528023"/>
    <lineage>
        <taxon>Bacteria</taxon>
        <taxon>Pseudomonadati</taxon>
        <taxon>Planctomycetota</taxon>
        <taxon>Planctomycetia</taxon>
        <taxon>Gemmatales</taxon>
        <taxon>Gemmataceae</taxon>
        <taxon>Urbifossiella</taxon>
    </lineage>
</organism>
<evidence type="ECO:0000313" key="2">
    <source>
        <dbReference type="Proteomes" id="UP000319576"/>
    </source>
</evidence>
<protein>
    <submittedName>
        <fullName evidence="1">Uncharacterized protein</fullName>
    </submittedName>
</protein>
<dbReference type="RefSeq" id="WP_145241098.1">
    <property type="nucleotide sequence ID" value="NZ_CP036273.1"/>
</dbReference>
<evidence type="ECO:0000313" key="1">
    <source>
        <dbReference type="EMBL" id="QDU21838.1"/>
    </source>
</evidence>
<dbReference type="Proteomes" id="UP000319576">
    <property type="component" value="Chromosome"/>
</dbReference>
<dbReference type="KEGG" id="uli:ETAA1_38110"/>
<accession>A0A517XWG7</accession>
<gene>
    <name evidence="1" type="ORF">ETAA1_38110</name>
</gene>
<proteinExistence type="predicted"/>
<dbReference type="AlphaFoldDB" id="A0A517XWG7"/>
<sequence length="69" mass="7745">MHRFTFDSPYTFGDQVEYTAPHASGRGRVLDIVLCEDRRVYYIVQPDDGDADGGIFPEHMRPAEGGPQS</sequence>
<reference evidence="1 2" key="1">
    <citation type="submission" date="2019-02" db="EMBL/GenBank/DDBJ databases">
        <title>Deep-cultivation of Planctomycetes and their phenomic and genomic characterization uncovers novel biology.</title>
        <authorList>
            <person name="Wiegand S."/>
            <person name="Jogler M."/>
            <person name="Boedeker C."/>
            <person name="Pinto D."/>
            <person name="Vollmers J."/>
            <person name="Rivas-Marin E."/>
            <person name="Kohn T."/>
            <person name="Peeters S.H."/>
            <person name="Heuer A."/>
            <person name="Rast P."/>
            <person name="Oberbeckmann S."/>
            <person name="Bunk B."/>
            <person name="Jeske O."/>
            <person name="Meyerdierks A."/>
            <person name="Storesund J.E."/>
            <person name="Kallscheuer N."/>
            <person name="Luecker S."/>
            <person name="Lage O.M."/>
            <person name="Pohl T."/>
            <person name="Merkel B.J."/>
            <person name="Hornburger P."/>
            <person name="Mueller R.-W."/>
            <person name="Bruemmer F."/>
            <person name="Labrenz M."/>
            <person name="Spormann A.M."/>
            <person name="Op den Camp H."/>
            <person name="Overmann J."/>
            <person name="Amann R."/>
            <person name="Jetten M.S.M."/>
            <person name="Mascher T."/>
            <person name="Medema M.H."/>
            <person name="Devos D.P."/>
            <person name="Kaster A.-K."/>
            <person name="Ovreas L."/>
            <person name="Rohde M."/>
            <person name="Galperin M.Y."/>
            <person name="Jogler C."/>
        </authorList>
    </citation>
    <scope>NUCLEOTIDE SEQUENCE [LARGE SCALE GENOMIC DNA]</scope>
    <source>
        <strain evidence="1 2">ETA_A1</strain>
    </source>
</reference>
<name>A0A517XWG7_9BACT</name>
<keyword evidence="2" id="KW-1185">Reference proteome</keyword>
<dbReference type="EMBL" id="CP036273">
    <property type="protein sequence ID" value="QDU21838.1"/>
    <property type="molecule type" value="Genomic_DNA"/>
</dbReference>